<name>A0A381SCI5_9ZZZZ</name>
<proteinExistence type="predicted"/>
<dbReference type="EMBL" id="UINC01002860">
    <property type="protein sequence ID" value="SVA01021.1"/>
    <property type="molecule type" value="Genomic_DNA"/>
</dbReference>
<reference evidence="1" key="1">
    <citation type="submission" date="2018-05" db="EMBL/GenBank/DDBJ databases">
        <authorList>
            <person name="Lanie J.A."/>
            <person name="Ng W.-L."/>
            <person name="Kazmierczak K.M."/>
            <person name="Andrzejewski T.M."/>
            <person name="Davidsen T.M."/>
            <person name="Wayne K.J."/>
            <person name="Tettelin H."/>
            <person name="Glass J.I."/>
            <person name="Rusch D."/>
            <person name="Podicherti R."/>
            <person name="Tsui H.-C.T."/>
            <person name="Winkler M.E."/>
        </authorList>
    </citation>
    <scope>NUCLEOTIDE SEQUENCE</scope>
</reference>
<accession>A0A381SCI5</accession>
<evidence type="ECO:0008006" key="2">
    <source>
        <dbReference type="Google" id="ProtNLM"/>
    </source>
</evidence>
<sequence>MVQITKNAQVDFVLEQIEKLVASEGGTLDSVSLDGNSLKVKYTPGVNEECPECVPTHDMVAQFLTASLGIHAPHVDNIKVS</sequence>
<organism evidence="1">
    <name type="scientific">marine metagenome</name>
    <dbReference type="NCBI Taxonomy" id="408172"/>
    <lineage>
        <taxon>unclassified sequences</taxon>
        <taxon>metagenomes</taxon>
        <taxon>ecological metagenomes</taxon>
    </lineage>
</organism>
<evidence type="ECO:0000313" key="1">
    <source>
        <dbReference type="EMBL" id="SVA01021.1"/>
    </source>
</evidence>
<protein>
    <recommendedName>
        <fullName evidence="2">NIF system FeS cluster assembly NifU C-terminal domain-containing protein</fullName>
    </recommendedName>
</protein>
<gene>
    <name evidence="1" type="ORF">METZ01_LOCUS53875</name>
</gene>
<dbReference type="AlphaFoldDB" id="A0A381SCI5"/>